<dbReference type="PANTHER" id="PTHR33514:SF13">
    <property type="entry name" value="PROTEIN ABCI12, CHLOROPLASTIC"/>
    <property type="match status" value="1"/>
</dbReference>
<organism evidence="6 7">
    <name type="scientific">Latilactobacillus fuchuensis</name>
    <dbReference type="NCBI Taxonomy" id="164393"/>
    <lineage>
        <taxon>Bacteria</taxon>
        <taxon>Bacillati</taxon>
        <taxon>Bacillota</taxon>
        <taxon>Bacilli</taxon>
        <taxon>Lactobacillales</taxon>
        <taxon>Lactobacillaceae</taxon>
        <taxon>Latilactobacillus</taxon>
    </lineage>
</organism>
<evidence type="ECO:0000256" key="4">
    <source>
        <dbReference type="ARBA" id="ARBA00023136"/>
    </source>
</evidence>
<dbReference type="CDD" id="cd16914">
    <property type="entry name" value="EcfT"/>
    <property type="match status" value="1"/>
</dbReference>
<dbReference type="AlphaFoldDB" id="A0A2N9DY46"/>
<comment type="subcellular location">
    <subcellularLocation>
        <location evidence="1">Membrane</location>
        <topology evidence="1">Multi-pass membrane protein</topology>
    </subcellularLocation>
</comment>
<reference evidence="6" key="1">
    <citation type="submission" date="2018-01" db="EMBL/GenBank/DDBJ databases">
        <authorList>
            <person name="Chaillou S."/>
        </authorList>
    </citation>
    <scope>NUCLEOTIDE SEQUENCE [LARGE SCALE GENOMIC DNA]</scope>
    <source>
        <strain evidence="6">MFPC41A2801</strain>
    </source>
</reference>
<evidence type="ECO:0000256" key="1">
    <source>
        <dbReference type="ARBA" id="ARBA00004141"/>
    </source>
</evidence>
<dbReference type="EMBL" id="OGVC01000046">
    <property type="protein sequence ID" value="SPC39798.1"/>
    <property type="molecule type" value="Genomic_DNA"/>
</dbReference>
<evidence type="ECO:0000313" key="6">
    <source>
        <dbReference type="EMBL" id="SPC39798.1"/>
    </source>
</evidence>
<protein>
    <submittedName>
        <fullName evidence="6">Cobalt transport family protein</fullName>
    </submittedName>
</protein>
<dbReference type="RefSeq" id="WP_106483567.1">
    <property type="nucleotide sequence ID" value="NZ_CBCPIL010000013.1"/>
</dbReference>
<gene>
    <name evidence="6" type="primary">cbiQ</name>
    <name evidence="6" type="ORF">LFUMFP_500033</name>
</gene>
<evidence type="ECO:0000256" key="2">
    <source>
        <dbReference type="ARBA" id="ARBA00022692"/>
    </source>
</evidence>
<accession>A0A2N9DY46</accession>
<feature type="transmembrane region" description="Helical" evidence="5">
    <location>
        <begin position="112"/>
        <end position="133"/>
    </location>
</feature>
<comment type="caution">
    <text evidence="6">The sequence shown here is derived from an EMBL/GenBank/DDBJ whole genome shotgun (WGS) entry which is preliminary data.</text>
</comment>
<keyword evidence="3 5" id="KW-1133">Transmembrane helix</keyword>
<sequence>MDVYGRSRTRSQRASGLKSQLVFDQLNPIVIFAYYVIAIAFSMVFIHPIFLLAELVVVIAVNFNAKEQKKTFATLQGALFMMVFIVVLNPIINNRGAHIIWTIGGTVITAEAVVYGLLMALSLAILMLVFVSYNHSMTNHKFMYLFVRISPQLTLLTMITMRFVPLFIRRFTNIKNVQKTRGVQMETGKLRERAHAGMRLMEVLLTNSLVEALQTADSMTARGFGAQKRTSYQRYRFTQRDGWLLAGLVGISSFCFWQASHGVGRLPIYPVLGSVQLTGPGWLCLWFVLIIDSLPLLLEGWEYLWWSLRK</sequence>
<name>A0A2N9DY46_9LACO</name>
<feature type="transmembrane region" description="Helical" evidence="5">
    <location>
        <begin position="72"/>
        <end position="92"/>
    </location>
</feature>
<evidence type="ECO:0000313" key="7">
    <source>
        <dbReference type="Proteomes" id="UP000238739"/>
    </source>
</evidence>
<evidence type="ECO:0000256" key="3">
    <source>
        <dbReference type="ARBA" id="ARBA00022989"/>
    </source>
</evidence>
<dbReference type="Pfam" id="PF02361">
    <property type="entry name" value="CbiQ"/>
    <property type="match status" value="1"/>
</dbReference>
<dbReference type="GO" id="GO:0005886">
    <property type="term" value="C:plasma membrane"/>
    <property type="evidence" value="ECO:0007669"/>
    <property type="project" value="TreeGrafter"/>
</dbReference>
<proteinExistence type="predicted"/>
<dbReference type="InterPro" id="IPR003339">
    <property type="entry name" value="ABC/ECF_trnsptr_transmembrane"/>
</dbReference>
<evidence type="ECO:0000256" key="5">
    <source>
        <dbReference type="SAM" id="Phobius"/>
    </source>
</evidence>
<feature type="transmembrane region" description="Helical" evidence="5">
    <location>
        <begin position="280"/>
        <end position="301"/>
    </location>
</feature>
<dbReference type="Proteomes" id="UP000238739">
    <property type="component" value="Unassembled WGS sequence"/>
</dbReference>
<feature type="transmembrane region" description="Helical" evidence="5">
    <location>
        <begin position="242"/>
        <end position="260"/>
    </location>
</feature>
<keyword evidence="2 5" id="KW-0812">Transmembrane</keyword>
<dbReference type="PANTHER" id="PTHR33514">
    <property type="entry name" value="PROTEIN ABCI12, CHLOROPLASTIC"/>
    <property type="match status" value="1"/>
</dbReference>
<keyword evidence="7" id="KW-1185">Reference proteome</keyword>
<keyword evidence="4 5" id="KW-0472">Membrane</keyword>